<sequence length="281" mass="31430">MSALNNPGAASPATSAATSVLGQELLAAINDRCQHHIARLHQAIDASLGTADLIGTISRVSNTFNQETAILQEDYGFSAGQLSTPTIDINIIGLLVEKLATSKQNHASQLAQTMESHAAELQLIRENHASQLAQAKESHATELQILREKHTIKLKNVKEDHDIKSKRARKRHRTELQDLQNELDATQEAETQLTKENEELDAELVDMQNRLTDSIAAERELGGQLDQERSQREEEIKEAVARERQKLGDEHLDTEMKVHHLTNRIRAMNICQDSLFQTTKF</sequence>
<evidence type="ECO:0000313" key="2">
    <source>
        <dbReference type="EMBL" id="KAK0612546.1"/>
    </source>
</evidence>
<keyword evidence="3" id="KW-1185">Reference proteome</keyword>
<dbReference type="Gene3D" id="1.20.1230.10">
    <property type="entry name" value="Phospholipase C beta, distal C-terminal domain"/>
    <property type="match status" value="1"/>
</dbReference>
<organism evidence="2 3">
    <name type="scientific">Bombardia bombarda</name>
    <dbReference type="NCBI Taxonomy" id="252184"/>
    <lineage>
        <taxon>Eukaryota</taxon>
        <taxon>Fungi</taxon>
        <taxon>Dikarya</taxon>
        <taxon>Ascomycota</taxon>
        <taxon>Pezizomycotina</taxon>
        <taxon>Sordariomycetes</taxon>
        <taxon>Sordariomycetidae</taxon>
        <taxon>Sordariales</taxon>
        <taxon>Lasiosphaeriaceae</taxon>
        <taxon>Bombardia</taxon>
    </lineage>
</organism>
<dbReference type="Proteomes" id="UP001174934">
    <property type="component" value="Unassembled WGS sequence"/>
</dbReference>
<proteinExistence type="predicted"/>
<protein>
    <submittedName>
        <fullName evidence="2">Uncharacterized protein</fullName>
    </submittedName>
</protein>
<dbReference type="SUPFAM" id="SSF69989">
    <property type="entry name" value="C-terminal domain of PLC-beta"/>
    <property type="match status" value="1"/>
</dbReference>
<accession>A0AA39TPN7</accession>
<evidence type="ECO:0000256" key="1">
    <source>
        <dbReference type="SAM" id="Coils"/>
    </source>
</evidence>
<reference evidence="2" key="1">
    <citation type="submission" date="2023-06" db="EMBL/GenBank/DDBJ databases">
        <title>Genome-scale phylogeny and comparative genomics of the fungal order Sordariales.</title>
        <authorList>
            <consortium name="Lawrence Berkeley National Laboratory"/>
            <person name="Hensen N."/>
            <person name="Bonometti L."/>
            <person name="Westerberg I."/>
            <person name="Brannstrom I.O."/>
            <person name="Guillou S."/>
            <person name="Cros-Aarteil S."/>
            <person name="Calhoun S."/>
            <person name="Haridas S."/>
            <person name="Kuo A."/>
            <person name="Mondo S."/>
            <person name="Pangilinan J."/>
            <person name="Riley R."/>
            <person name="LaButti K."/>
            <person name="Andreopoulos B."/>
            <person name="Lipzen A."/>
            <person name="Chen C."/>
            <person name="Yanf M."/>
            <person name="Daum C."/>
            <person name="Ng V."/>
            <person name="Clum A."/>
            <person name="Steindorff A."/>
            <person name="Ohm R."/>
            <person name="Martin F."/>
            <person name="Silar P."/>
            <person name="Natvig D."/>
            <person name="Lalanne C."/>
            <person name="Gautier V."/>
            <person name="Ament-velasquez S.L."/>
            <person name="Kruys A."/>
            <person name="Hutchinson M.I."/>
            <person name="Powell A.J."/>
            <person name="Barry K."/>
            <person name="Miller A.N."/>
            <person name="Grigoriev I.V."/>
            <person name="Debuchy R."/>
            <person name="Gladieux P."/>
            <person name="Thoren M.H."/>
            <person name="Johannesson H."/>
        </authorList>
    </citation>
    <scope>NUCLEOTIDE SEQUENCE</scope>
    <source>
        <strain evidence="2">SMH3391-2</strain>
    </source>
</reference>
<name>A0AA39TPN7_9PEZI</name>
<comment type="caution">
    <text evidence="2">The sequence shown here is derived from an EMBL/GenBank/DDBJ whole genome shotgun (WGS) entry which is preliminary data.</text>
</comment>
<dbReference type="AlphaFoldDB" id="A0AA39TPN7"/>
<evidence type="ECO:0000313" key="3">
    <source>
        <dbReference type="Proteomes" id="UP001174934"/>
    </source>
</evidence>
<gene>
    <name evidence="2" type="ORF">B0T17DRAFT_620718</name>
</gene>
<keyword evidence="1" id="KW-0175">Coiled coil</keyword>
<dbReference type="EMBL" id="JAULSR010000009">
    <property type="protein sequence ID" value="KAK0612546.1"/>
    <property type="molecule type" value="Genomic_DNA"/>
</dbReference>
<dbReference type="InterPro" id="IPR042531">
    <property type="entry name" value="PLC-beta_C_sf"/>
</dbReference>
<feature type="coiled-coil region" evidence="1">
    <location>
        <begin position="169"/>
        <end position="217"/>
    </location>
</feature>